<dbReference type="Proteomes" id="UP000789759">
    <property type="component" value="Unassembled WGS sequence"/>
</dbReference>
<name>A0A9N9H7M2_9GLOM</name>
<dbReference type="AlphaFoldDB" id="A0A9N9H7M2"/>
<keyword evidence="3" id="KW-1185">Reference proteome</keyword>
<evidence type="ECO:0000313" key="2">
    <source>
        <dbReference type="EMBL" id="CAG8664991.1"/>
    </source>
</evidence>
<feature type="compositionally biased region" description="Basic and acidic residues" evidence="1">
    <location>
        <begin position="34"/>
        <end position="49"/>
    </location>
</feature>
<sequence length="152" mass="18379">MMDLTFLDNFLKLHSPNKTLKKFKNYLETQEDKKASDLSRKDESTSTDKESEDNIQISEEYQDVYDEFTLFKHALNENVNYINENLDEKLANYILDYQKIKEIYEDDQLRRWYYLSLLKVYQLSLVDKGIGKHWHMIYIKDKASKKQMKLSR</sequence>
<proteinExistence type="predicted"/>
<evidence type="ECO:0000313" key="3">
    <source>
        <dbReference type="Proteomes" id="UP000789759"/>
    </source>
</evidence>
<reference evidence="2" key="1">
    <citation type="submission" date="2021-06" db="EMBL/GenBank/DDBJ databases">
        <authorList>
            <person name="Kallberg Y."/>
            <person name="Tangrot J."/>
            <person name="Rosling A."/>
        </authorList>
    </citation>
    <scope>NUCLEOTIDE SEQUENCE</scope>
    <source>
        <strain evidence="2">FL966</strain>
    </source>
</reference>
<organism evidence="2 3">
    <name type="scientific">Cetraspora pellucida</name>
    <dbReference type="NCBI Taxonomy" id="1433469"/>
    <lineage>
        <taxon>Eukaryota</taxon>
        <taxon>Fungi</taxon>
        <taxon>Fungi incertae sedis</taxon>
        <taxon>Mucoromycota</taxon>
        <taxon>Glomeromycotina</taxon>
        <taxon>Glomeromycetes</taxon>
        <taxon>Diversisporales</taxon>
        <taxon>Gigasporaceae</taxon>
        <taxon>Cetraspora</taxon>
    </lineage>
</organism>
<protein>
    <submittedName>
        <fullName evidence="2">4553_t:CDS:1</fullName>
    </submittedName>
</protein>
<comment type="caution">
    <text evidence="2">The sequence shown here is derived from an EMBL/GenBank/DDBJ whole genome shotgun (WGS) entry which is preliminary data.</text>
</comment>
<accession>A0A9N9H7M2</accession>
<dbReference type="EMBL" id="CAJVQA010007985">
    <property type="protein sequence ID" value="CAG8664991.1"/>
    <property type="molecule type" value="Genomic_DNA"/>
</dbReference>
<feature type="region of interest" description="Disordered" evidence="1">
    <location>
        <begin position="34"/>
        <end position="55"/>
    </location>
</feature>
<evidence type="ECO:0000256" key="1">
    <source>
        <dbReference type="SAM" id="MobiDB-lite"/>
    </source>
</evidence>
<gene>
    <name evidence="2" type="ORF">CPELLU_LOCUS9984</name>
</gene>
<dbReference type="OrthoDB" id="2388148at2759"/>